<evidence type="ECO:0000256" key="1">
    <source>
        <dbReference type="ARBA" id="ARBA00010502"/>
    </source>
</evidence>
<accession>A0AAN7JE11</accession>
<dbReference type="PANTHER" id="PTHR33565:SF1">
    <property type="entry name" value="DORMANCY-ASSOCIATED PROTEIN HOMOLOG 3"/>
    <property type="match status" value="1"/>
</dbReference>
<gene>
    <name evidence="3" type="ORF">SAY87_015377</name>
</gene>
<feature type="compositionally biased region" description="Polar residues" evidence="2">
    <location>
        <begin position="31"/>
        <end position="43"/>
    </location>
</feature>
<organism evidence="3 4">
    <name type="scientific">Trapa incisa</name>
    <dbReference type="NCBI Taxonomy" id="236973"/>
    <lineage>
        <taxon>Eukaryota</taxon>
        <taxon>Viridiplantae</taxon>
        <taxon>Streptophyta</taxon>
        <taxon>Embryophyta</taxon>
        <taxon>Tracheophyta</taxon>
        <taxon>Spermatophyta</taxon>
        <taxon>Magnoliopsida</taxon>
        <taxon>eudicotyledons</taxon>
        <taxon>Gunneridae</taxon>
        <taxon>Pentapetalae</taxon>
        <taxon>rosids</taxon>
        <taxon>malvids</taxon>
        <taxon>Myrtales</taxon>
        <taxon>Lythraceae</taxon>
        <taxon>Trapa</taxon>
    </lineage>
</organism>
<evidence type="ECO:0000313" key="4">
    <source>
        <dbReference type="Proteomes" id="UP001345219"/>
    </source>
</evidence>
<dbReference type="AlphaFoldDB" id="A0AAN7JE11"/>
<evidence type="ECO:0000313" key="3">
    <source>
        <dbReference type="EMBL" id="KAK4748791.1"/>
    </source>
</evidence>
<feature type="region of interest" description="Disordered" evidence="2">
    <location>
        <begin position="67"/>
        <end position="87"/>
    </location>
</feature>
<dbReference type="PANTHER" id="PTHR33565">
    <property type="entry name" value="DORMANCY-ASSOCIATED PROTEIN 1"/>
    <property type="match status" value="1"/>
</dbReference>
<dbReference type="Pfam" id="PF05564">
    <property type="entry name" value="Auxin_repressed"/>
    <property type="match status" value="1"/>
</dbReference>
<dbReference type="EMBL" id="JAXIOK010000019">
    <property type="protein sequence ID" value="KAK4748791.1"/>
    <property type="molecule type" value="Genomic_DNA"/>
</dbReference>
<proteinExistence type="inferred from homology"/>
<feature type="region of interest" description="Disordered" evidence="2">
    <location>
        <begin position="1"/>
        <end position="46"/>
    </location>
</feature>
<keyword evidence="4" id="KW-1185">Reference proteome</keyword>
<dbReference type="Proteomes" id="UP001345219">
    <property type="component" value="Chromosome 12"/>
</dbReference>
<comment type="caution">
    <text evidence="3">The sequence shown here is derived from an EMBL/GenBank/DDBJ whole genome shotgun (WGS) entry which is preliminary data.</text>
</comment>
<sequence length="133" mass="14144">MGLLDQLWDDTVAGPPPDTGLGKLRKLKTFGSGSNSPKESCGNTKAHCDQLPSEPVRITRSITIIKPPGYQPGSTPPSPAGSTPPVSPFSGELPNIFSLELFFPCDCTHIICESLTAISYGQKILIFAKCTVI</sequence>
<name>A0AAN7JE11_9MYRT</name>
<protein>
    <submittedName>
        <fullName evidence="3">Uncharacterized protein</fullName>
    </submittedName>
</protein>
<evidence type="ECO:0000256" key="2">
    <source>
        <dbReference type="SAM" id="MobiDB-lite"/>
    </source>
</evidence>
<comment type="similarity">
    <text evidence="1">Belongs to the DRM1/ARP family.</text>
</comment>
<dbReference type="InterPro" id="IPR008406">
    <property type="entry name" value="DRM/ARP"/>
</dbReference>
<reference evidence="3 4" key="1">
    <citation type="journal article" date="2023" name="Hortic Res">
        <title>Pangenome of water caltrop reveals structural variations and asymmetric subgenome divergence after allopolyploidization.</title>
        <authorList>
            <person name="Zhang X."/>
            <person name="Chen Y."/>
            <person name="Wang L."/>
            <person name="Yuan Y."/>
            <person name="Fang M."/>
            <person name="Shi L."/>
            <person name="Lu R."/>
            <person name="Comes H.P."/>
            <person name="Ma Y."/>
            <person name="Chen Y."/>
            <person name="Huang G."/>
            <person name="Zhou Y."/>
            <person name="Zheng Z."/>
            <person name="Qiu Y."/>
        </authorList>
    </citation>
    <scope>NUCLEOTIDE SEQUENCE [LARGE SCALE GENOMIC DNA]</scope>
    <source>
        <tissue evidence="3">Roots</tissue>
    </source>
</reference>